<name>A0A0G0XJV9_9BACT</name>
<dbReference type="EMBL" id="LCCE01000046">
    <property type="protein sequence ID" value="KKS25164.1"/>
    <property type="molecule type" value="Genomic_DNA"/>
</dbReference>
<evidence type="ECO:0000256" key="2">
    <source>
        <dbReference type="ARBA" id="ARBA00030003"/>
    </source>
</evidence>
<dbReference type="SMART" id="SM00493">
    <property type="entry name" value="TOPRIM"/>
    <property type="match status" value="1"/>
</dbReference>
<evidence type="ECO:0000256" key="3">
    <source>
        <dbReference type="ARBA" id="ARBA00031985"/>
    </source>
</evidence>
<dbReference type="PANTHER" id="PTHR42785:SF1">
    <property type="entry name" value="DNA TOPOISOMERASE"/>
    <property type="match status" value="1"/>
</dbReference>
<sequence>MKLIIVESPTKARTISQFLGSDFKVESSYGHVRDLPEKKLGIDLEKDFEPQYVILPKAKKRVAELKSEAKKSEKVILATDEDREGEAISWHLINALELKKKIPYERIVFHEITKTAIENALKNPRDIDENLVDAQQARRILDRLVGYKLSPFLWKKVARGLSAGRVQSVAVRLVAEREKEILSFKPEEFWTISAKFLKDSREFLAQLIKIGEKKLDKFAVKTVAEAEKIINDLKG</sequence>
<dbReference type="Pfam" id="PF01131">
    <property type="entry name" value="Topoisom_bac"/>
    <property type="match status" value="1"/>
</dbReference>
<dbReference type="PANTHER" id="PTHR42785">
    <property type="entry name" value="DNA TOPOISOMERASE, TYPE IA, CORE"/>
    <property type="match status" value="1"/>
</dbReference>
<evidence type="ECO:0000259" key="6">
    <source>
        <dbReference type="PROSITE" id="PS50880"/>
    </source>
</evidence>
<reference evidence="8 9" key="1">
    <citation type="journal article" date="2015" name="Nature">
        <title>rRNA introns, odd ribosomes, and small enigmatic genomes across a large radiation of phyla.</title>
        <authorList>
            <person name="Brown C.T."/>
            <person name="Hug L.A."/>
            <person name="Thomas B.C."/>
            <person name="Sharon I."/>
            <person name="Castelle C.J."/>
            <person name="Singh A."/>
            <person name="Wilkins M.J."/>
            <person name="Williams K.H."/>
            <person name="Banfield J.F."/>
        </authorList>
    </citation>
    <scope>NUCLEOTIDE SEQUENCE [LARGE SCALE GENOMIC DNA]</scope>
</reference>
<dbReference type="InterPro" id="IPR023405">
    <property type="entry name" value="Topo_IA_core_domain"/>
</dbReference>
<dbReference type="Pfam" id="PF01751">
    <property type="entry name" value="Toprim"/>
    <property type="match status" value="1"/>
</dbReference>
<dbReference type="AlphaFoldDB" id="A0A0G0XJV9"/>
<evidence type="ECO:0000313" key="8">
    <source>
        <dbReference type="EMBL" id="KKS25164.1"/>
    </source>
</evidence>
<protein>
    <recommendedName>
        <fullName evidence="5">Omega-protein</fullName>
    </recommendedName>
    <alternativeName>
        <fullName evidence="4">Relaxing enzyme</fullName>
    </alternativeName>
    <alternativeName>
        <fullName evidence="2">Swivelase</fullName>
    </alternativeName>
    <alternativeName>
        <fullName evidence="3">Untwisting enzyme</fullName>
    </alternativeName>
</protein>
<dbReference type="GO" id="GO:0006265">
    <property type="term" value="P:DNA topological change"/>
    <property type="evidence" value="ECO:0007669"/>
    <property type="project" value="InterPro"/>
</dbReference>
<feature type="domain" description="Topo IA-type catalytic" evidence="7">
    <location>
        <begin position="128"/>
        <end position="235"/>
    </location>
</feature>
<dbReference type="PATRIC" id="fig|1619029.3.peg.684"/>
<feature type="domain" description="Toprim" evidence="6">
    <location>
        <begin position="1"/>
        <end position="113"/>
    </location>
</feature>
<dbReference type="GO" id="GO:0003917">
    <property type="term" value="F:DNA topoisomerase type I (single strand cut, ATP-independent) activity"/>
    <property type="evidence" value="ECO:0007669"/>
    <property type="project" value="InterPro"/>
</dbReference>
<dbReference type="GO" id="GO:0003677">
    <property type="term" value="F:DNA binding"/>
    <property type="evidence" value="ECO:0007669"/>
    <property type="project" value="InterPro"/>
</dbReference>
<dbReference type="InterPro" id="IPR000380">
    <property type="entry name" value="Topo_IA"/>
</dbReference>
<comment type="caution">
    <text evidence="8">The sequence shown here is derived from an EMBL/GenBank/DDBJ whole genome shotgun (WGS) entry which is preliminary data.</text>
</comment>
<dbReference type="InterPro" id="IPR034149">
    <property type="entry name" value="TOPRIM_TopoI"/>
</dbReference>
<dbReference type="PRINTS" id="PR00417">
    <property type="entry name" value="PRTPISMRASEI"/>
</dbReference>
<gene>
    <name evidence="8" type="ORF">UU84_C0046G0001</name>
</gene>
<dbReference type="Gene3D" id="1.10.460.10">
    <property type="entry name" value="Topoisomerase I, domain 2"/>
    <property type="match status" value="1"/>
</dbReference>
<dbReference type="CDD" id="cd03363">
    <property type="entry name" value="TOPRIM_TopoIA_TopoI"/>
    <property type="match status" value="1"/>
</dbReference>
<proteinExistence type="predicted"/>
<dbReference type="Proteomes" id="UP000033859">
    <property type="component" value="Unassembled WGS sequence"/>
</dbReference>
<dbReference type="InterPro" id="IPR013497">
    <property type="entry name" value="Topo_IA_cen"/>
</dbReference>
<accession>A0A0G0XJV9</accession>
<dbReference type="InterPro" id="IPR006171">
    <property type="entry name" value="TOPRIM_dom"/>
</dbReference>
<organism evidence="8 9">
    <name type="scientific">Candidatus Yanofskybacteria bacterium GW2011_GWC2_41_9</name>
    <dbReference type="NCBI Taxonomy" id="1619029"/>
    <lineage>
        <taxon>Bacteria</taxon>
        <taxon>Candidatus Yanofskyibacteriota</taxon>
    </lineage>
</organism>
<evidence type="ECO:0000256" key="1">
    <source>
        <dbReference type="ARBA" id="ARBA00023235"/>
    </source>
</evidence>
<dbReference type="Gene3D" id="3.40.50.140">
    <property type="match status" value="1"/>
</dbReference>
<dbReference type="SUPFAM" id="SSF56712">
    <property type="entry name" value="Prokaryotic type I DNA topoisomerase"/>
    <property type="match status" value="1"/>
</dbReference>
<dbReference type="InterPro" id="IPR003601">
    <property type="entry name" value="Topo_IA_2"/>
</dbReference>
<evidence type="ECO:0000256" key="4">
    <source>
        <dbReference type="ARBA" id="ARBA00032235"/>
    </source>
</evidence>
<feature type="non-terminal residue" evidence="8">
    <location>
        <position position="235"/>
    </location>
</feature>
<evidence type="ECO:0000313" key="9">
    <source>
        <dbReference type="Proteomes" id="UP000033859"/>
    </source>
</evidence>
<evidence type="ECO:0000259" key="7">
    <source>
        <dbReference type="PROSITE" id="PS52039"/>
    </source>
</evidence>
<dbReference type="PROSITE" id="PS50880">
    <property type="entry name" value="TOPRIM"/>
    <property type="match status" value="1"/>
</dbReference>
<dbReference type="Gene3D" id="2.70.20.10">
    <property type="entry name" value="Topoisomerase I, domain 3"/>
    <property type="match status" value="1"/>
</dbReference>
<dbReference type="InterPro" id="IPR013824">
    <property type="entry name" value="Topo_IA_cen_sub1"/>
</dbReference>
<dbReference type="InterPro" id="IPR013825">
    <property type="entry name" value="Topo_IA_cen_sub2"/>
</dbReference>
<dbReference type="PROSITE" id="PS52039">
    <property type="entry name" value="TOPO_IA_2"/>
    <property type="match status" value="1"/>
</dbReference>
<keyword evidence="1 8" id="KW-0413">Isomerase</keyword>
<dbReference type="SMART" id="SM00436">
    <property type="entry name" value="TOP1Bc"/>
    <property type="match status" value="1"/>
</dbReference>
<evidence type="ECO:0000256" key="5">
    <source>
        <dbReference type="ARBA" id="ARBA00032877"/>
    </source>
</evidence>